<gene>
    <name evidence="5" type="ORF">J2W31_005007</name>
</gene>
<dbReference type="Proteomes" id="UP001242045">
    <property type="component" value="Unassembled WGS sequence"/>
</dbReference>
<evidence type="ECO:0000256" key="2">
    <source>
        <dbReference type="ARBA" id="ARBA00022448"/>
    </source>
</evidence>
<accession>A0AAW8D948</accession>
<dbReference type="InterPro" id="IPR038404">
    <property type="entry name" value="TRAP_DctP_sf"/>
</dbReference>
<feature type="chain" id="PRO_5043734476" evidence="4">
    <location>
        <begin position="23"/>
        <end position="332"/>
    </location>
</feature>
<dbReference type="PIRSF" id="PIRSF006470">
    <property type="entry name" value="DctB"/>
    <property type="match status" value="1"/>
</dbReference>
<dbReference type="SUPFAM" id="SSF53850">
    <property type="entry name" value="Periplasmic binding protein-like II"/>
    <property type="match status" value="1"/>
</dbReference>
<dbReference type="CDD" id="cd13679">
    <property type="entry name" value="PBP2_TRAP_YiaO_like"/>
    <property type="match status" value="1"/>
</dbReference>
<evidence type="ECO:0000256" key="1">
    <source>
        <dbReference type="ARBA" id="ARBA00009023"/>
    </source>
</evidence>
<keyword evidence="2" id="KW-0813">Transport</keyword>
<reference evidence="5" key="1">
    <citation type="submission" date="2023-07" db="EMBL/GenBank/DDBJ databases">
        <title>Sorghum-associated microbial communities from plants grown in Nebraska, USA.</title>
        <authorList>
            <person name="Schachtman D."/>
        </authorList>
    </citation>
    <scope>NUCLEOTIDE SEQUENCE</scope>
    <source>
        <strain evidence="5">DS3754</strain>
    </source>
</reference>
<evidence type="ECO:0000256" key="4">
    <source>
        <dbReference type="SAM" id="SignalP"/>
    </source>
</evidence>
<name>A0AAW8D948_9BURK</name>
<organism evidence="5 6">
    <name type="scientific">Variovorax boronicumulans</name>
    <dbReference type="NCBI Taxonomy" id="436515"/>
    <lineage>
        <taxon>Bacteria</taxon>
        <taxon>Pseudomonadati</taxon>
        <taxon>Pseudomonadota</taxon>
        <taxon>Betaproteobacteria</taxon>
        <taxon>Burkholderiales</taxon>
        <taxon>Comamonadaceae</taxon>
        <taxon>Variovorax</taxon>
    </lineage>
</organism>
<dbReference type="NCBIfam" id="NF037995">
    <property type="entry name" value="TRAP_S1"/>
    <property type="match status" value="1"/>
</dbReference>
<dbReference type="GO" id="GO:0030288">
    <property type="term" value="C:outer membrane-bounded periplasmic space"/>
    <property type="evidence" value="ECO:0007669"/>
    <property type="project" value="InterPro"/>
</dbReference>
<keyword evidence="5" id="KW-0675">Receptor</keyword>
<evidence type="ECO:0000313" key="6">
    <source>
        <dbReference type="Proteomes" id="UP001242045"/>
    </source>
</evidence>
<keyword evidence="3 4" id="KW-0732">Signal</keyword>
<dbReference type="EMBL" id="JAUSRD010000014">
    <property type="protein sequence ID" value="MDP9895880.1"/>
    <property type="molecule type" value="Genomic_DNA"/>
</dbReference>
<dbReference type="NCBIfam" id="TIGR00787">
    <property type="entry name" value="dctP"/>
    <property type="match status" value="1"/>
</dbReference>
<dbReference type="Pfam" id="PF03480">
    <property type="entry name" value="DctP"/>
    <property type="match status" value="1"/>
</dbReference>
<comment type="caution">
    <text evidence="5">The sequence shown here is derived from an EMBL/GenBank/DDBJ whole genome shotgun (WGS) entry which is preliminary data.</text>
</comment>
<evidence type="ECO:0000256" key="3">
    <source>
        <dbReference type="ARBA" id="ARBA00022729"/>
    </source>
</evidence>
<dbReference type="PANTHER" id="PTHR33376">
    <property type="match status" value="1"/>
</dbReference>
<protein>
    <submittedName>
        <fullName evidence="5">Tripartite ATP-independent transporter DctP family solute receptor</fullName>
    </submittedName>
</protein>
<dbReference type="AlphaFoldDB" id="A0AAW8D948"/>
<dbReference type="RefSeq" id="WP_306883132.1">
    <property type="nucleotide sequence ID" value="NZ_JAUSRD010000014.1"/>
</dbReference>
<comment type="similarity">
    <text evidence="1">Belongs to the bacterial solute-binding protein 7 family.</text>
</comment>
<evidence type="ECO:0000313" key="5">
    <source>
        <dbReference type="EMBL" id="MDP9895880.1"/>
    </source>
</evidence>
<sequence length="332" mass="36332">MKLLRTLAIASFCVGLAAPSWAQQDRVIRFGHLNNADHPVSFGVKRFAELLSAKSGGKMKVQEFPASQLGNEMQQQSALQGGVQQMSAPATTSLAGIVKEFGLVDFPFSVNSFAQADALLDGPLGQALIAKLPEKGLVALGYWDLGFRNVTNSKRPITKPEDLEGLKIRVIPNPVFLETFKAFKANPVPMPFAELYGALEAKAVDGQENPYAVILSNKFYEVQKFVSATNHVYAANIVLVSKKFWDSLTPAEQKMMNDAANEARGYQRQVSRAAAQKAVGDLQAKGAQFNELTPAEQARMRTVAKPVIDKFAAQYDPAIVKLYNDELARIRK</sequence>
<dbReference type="InterPro" id="IPR018389">
    <property type="entry name" value="DctP_fam"/>
</dbReference>
<proteinExistence type="inferred from homology"/>
<dbReference type="Gene3D" id="3.40.190.170">
    <property type="entry name" value="Bacterial extracellular solute-binding protein, family 7"/>
    <property type="match status" value="1"/>
</dbReference>
<dbReference type="GO" id="GO:0055085">
    <property type="term" value="P:transmembrane transport"/>
    <property type="evidence" value="ECO:0007669"/>
    <property type="project" value="InterPro"/>
</dbReference>
<dbReference type="PANTHER" id="PTHR33376:SF7">
    <property type="entry name" value="C4-DICARBOXYLATE-BINDING PROTEIN DCTB"/>
    <property type="match status" value="1"/>
</dbReference>
<dbReference type="InterPro" id="IPR004682">
    <property type="entry name" value="TRAP_DctP"/>
</dbReference>
<feature type="signal peptide" evidence="4">
    <location>
        <begin position="1"/>
        <end position="22"/>
    </location>
</feature>